<dbReference type="InterPro" id="IPR012334">
    <property type="entry name" value="Pectin_lyas_fold"/>
</dbReference>
<evidence type="ECO:0000313" key="2">
    <source>
        <dbReference type="EMBL" id="BBA98492.1"/>
    </source>
</evidence>
<name>A0A7U3UTC9_9ACTN</name>
<sequence length="924" mass="94221">MLSLLVGGGFLPGAELTASADTGTRYVDIQNASCSDTAAGTGTQAQPYCTLQAAVDAAQPGDTVVVSGYGDYPATTVTSSGTSDAPLTIEGNFRVAGLTFAGVHDVALRDGTMMLSAGSIRVQDSDDVTIDKFNLNGAEDASVIAVSGSSSDVTISRNNLLPVDKDNPVISVGVGVRRTVVTTNDIDEGEYADRDIALDGAVDTAVTSNNLGGLADLVAIDGASTGTTVENNGFDRGRIEVGADSTATTTIGYNLYYPRAGGAVYGWAGTDYTEVASFQTATGQGGHDIVGGTAGGTSGFQWYGEGNPGIDSADANAPGELSTDILGFPRVDDTLTPNTGTGPGYFDRGANEQRNPFSVGYPTASPNRIAVGATVTVTPHDVNPWGTTVSRTYDFGDGTPPLTSTAASVRHTYTKLPGSGDSFVITVDTDTPPGALAWERQLVEYVSPQAPFTAKIAVLALDASTPLAVHVRDDAQGDPFELGSCRIDFGDGTPAVTQDYSCEDQHTYAKAGTYTVHATESDLGGRTSSTTAEVTVGPVFVSTSPSRILDTRTGLGAPKAQVAAGKVVHLKANGAGPVANATSVLLNVTVTRPTVGGHITAYPGGASQPTSSIINYAKGQTAANLVTVPIGPDGTVSLSVSAGSADLVADVEGYTTLTPEANDGSVLHDDGGLIRVLDTRGDKTNGLPALGKVAPHSSLTFTALRNIGNANSAEYGATAVVLDLVETGATSNSYVTAYRPGDAVPTASNLNFGTGETRAAMVVVPVDTNGRVSLYNNAGSVDLIASVEGVYVPFGPTTEPFNKPLHPIAPVRVLDTRSGTGGHKGALASGSTLQVRVGGTAGIPSDVTGVLVNLTAVTPSANGHLTADDPDEFNTSPGASTLNFMAGRTTAVLAYVPCYEGRFTLHNAQGAVNAVADIEGYYTS</sequence>
<evidence type="ECO:0000259" key="1">
    <source>
        <dbReference type="PROSITE" id="PS50093"/>
    </source>
</evidence>
<dbReference type="EMBL" id="AP018365">
    <property type="protein sequence ID" value="BBA98492.1"/>
    <property type="molecule type" value="Genomic_DNA"/>
</dbReference>
<dbReference type="SUPFAM" id="SSF49299">
    <property type="entry name" value="PKD domain"/>
    <property type="match status" value="2"/>
</dbReference>
<dbReference type="Gene3D" id="2.160.20.10">
    <property type="entry name" value="Single-stranded right-handed beta-helix, Pectin lyase-like"/>
    <property type="match status" value="1"/>
</dbReference>
<dbReference type="InterPro" id="IPR022409">
    <property type="entry name" value="PKD/Chitinase_dom"/>
</dbReference>
<protein>
    <recommendedName>
        <fullName evidence="1">PKD domain-containing protein</fullName>
    </recommendedName>
</protein>
<reference evidence="2 3" key="3">
    <citation type="journal article" date="2011" name="Nat. Chem. Biol.">
        <title>Reveromycin A biosynthesis uses RevG and RevJ for stereospecific spiroacetal formation.</title>
        <authorList>
            <person name="Takahashi S."/>
            <person name="Toyoda A."/>
            <person name="Sekiyama Y."/>
            <person name="Takagi H."/>
            <person name="Nogawa T."/>
            <person name="Uramoto M."/>
            <person name="Suzuki R."/>
            <person name="Koshino H."/>
            <person name="Kumano T."/>
            <person name="Panthee S."/>
            <person name="Dairi T."/>
            <person name="Ishikawa J."/>
            <person name="Ikeda H."/>
            <person name="Sakaki Y."/>
            <person name="Osada H."/>
        </authorList>
    </citation>
    <scope>NUCLEOTIDE SEQUENCE [LARGE SCALE GENOMIC DNA]</scope>
    <source>
        <strain evidence="2 3">SN-593</strain>
    </source>
</reference>
<gene>
    <name evidence="2" type="ORF">RVR_4688</name>
</gene>
<dbReference type="GO" id="GO:0005975">
    <property type="term" value="P:carbohydrate metabolic process"/>
    <property type="evidence" value="ECO:0007669"/>
    <property type="project" value="UniProtKB-ARBA"/>
</dbReference>
<dbReference type="SUPFAM" id="SSF51126">
    <property type="entry name" value="Pectin lyase-like"/>
    <property type="match status" value="1"/>
</dbReference>
<dbReference type="Pfam" id="PF18911">
    <property type="entry name" value="PKD_4"/>
    <property type="match status" value="1"/>
</dbReference>
<feature type="domain" description="PKD" evidence="1">
    <location>
        <begin position="463"/>
        <end position="536"/>
    </location>
</feature>
<reference evidence="2 3" key="2">
    <citation type="journal article" date="2011" name="J. Antibiot.">
        <title>Furaquinocins I and J: novel polyketide isoprenoid hybrid compounds from Streptomyces reveromyceticus SN-593.</title>
        <authorList>
            <person name="Panthee S."/>
            <person name="Takahashi S."/>
            <person name="Takagi H."/>
            <person name="Nogawa T."/>
            <person name="Oowada E."/>
            <person name="Uramoto M."/>
            <person name="Osada H."/>
        </authorList>
    </citation>
    <scope>NUCLEOTIDE SEQUENCE [LARGE SCALE GENOMIC DNA]</scope>
    <source>
        <strain evidence="2 3">SN-593</strain>
    </source>
</reference>
<accession>A0A7U3UTC9</accession>
<evidence type="ECO:0000313" key="3">
    <source>
        <dbReference type="Proteomes" id="UP000595703"/>
    </source>
</evidence>
<dbReference type="InterPro" id="IPR035986">
    <property type="entry name" value="PKD_dom_sf"/>
</dbReference>
<reference evidence="2 3" key="1">
    <citation type="journal article" date="2010" name="J. Bacteriol.">
        <title>Biochemical characterization of a novel indole prenyltransferase from Streptomyces sp. SN-593.</title>
        <authorList>
            <person name="Takahashi S."/>
            <person name="Takagi H."/>
            <person name="Toyoda A."/>
            <person name="Uramoto M."/>
            <person name="Nogawa T."/>
            <person name="Ueki M."/>
            <person name="Sakaki Y."/>
            <person name="Osada H."/>
        </authorList>
    </citation>
    <scope>NUCLEOTIDE SEQUENCE [LARGE SCALE GENOMIC DNA]</scope>
    <source>
        <strain evidence="2 3">SN-593</strain>
    </source>
</reference>
<proteinExistence type="predicted"/>
<dbReference type="KEGG" id="arev:RVR_4688"/>
<dbReference type="InterPro" id="IPR011050">
    <property type="entry name" value="Pectin_lyase_fold/virulence"/>
</dbReference>
<reference evidence="2 3" key="4">
    <citation type="journal article" date="2020" name="Sci. Rep.">
        <title>beta-carboline chemical signals induce reveromycin production through a LuxR family regulator in Streptomyces sp. SN-593.</title>
        <authorList>
            <person name="Panthee S."/>
            <person name="Kito N."/>
            <person name="Hayashi T."/>
            <person name="Shimizu T."/>
            <person name="Ishikawa J."/>
            <person name="Hamamoto H."/>
            <person name="Osada H."/>
            <person name="Takahashi S."/>
        </authorList>
    </citation>
    <scope>NUCLEOTIDE SEQUENCE [LARGE SCALE GENOMIC DNA]</scope>
    <source>
        <strain evidence="2 3">SN-593</strain>
    </source>
</reference>
<dbReference type="CDD" id="cd00146">
    <property type="entry name" value="PKD"/>
    <property type="match status" value="1"/>
</dbReference>
<dbReference type="InterPro" id="IPR013783">
    <property type="entry name" value="Ig-like_fold"/>
</dbReference>
<dbReference type="InterPro" id="IPR000601">
    <property type="entry name" value="PKD_dom"/>
</dbReference>
<dbReference type="SMART" id="SM00089">
    <property type="entry name" value="PKD"/>
    <property type="match status" value="2"/>
</dbReference>
<dbReference type="Proteomes" id="UP000595703">
    <property type="component" value="Chromosome"/>
</dbReference>
<dbReference type="PROSITE" id="PS50093">
    <property type="entry name" value="PKD"/>
    <property type="match status" value="1"/>
</dbReference>
<dbReference type="AlphaFoldDB" id="A0A7U3UTC9"/>
<keyword evidence="3" id="KW-1185">Reference proteome</keyword>
<organism evidence="2 3">
    <name type="scientific">Actinacidiphila reveromycinica</name>
    <dbReference type="NCBI Taxonomy" id="659352"/>
    <lineage>
        <taxon>Bacteria</taxon>
        <taxon>Bacillati</taxon>
        <taxon>Actinomycetota</taxon>
        <taxon>Actinomycetes</taxon>
        <taxon>Kitasatosporales</taxon>
        <taxon>Streptomycetaceae</taxon>
        <taxon>Actinacidiphila</taxon>
    </lineage>
</organism>
<dbReference type="Gene3D" id="2.60.40.10">
    <property type="entry name" value="Immunoglobulins"/>
    <property type="match status" value="2"/>
</dbReference>